<dbReference type="RefSeq" id="WP_225565669.1">
    <property type="nucleotide sequence ID" value="NZ_JAIXCQ010000007.1"/>
</dbReference>
<evidence type="ECO:0000256" key="7">
    <source>
        <dbReference type="SAM" id="Phobius"/>
    </source>
</evidence>
<comment type="similarity">
    <text evidence="2">Belongs to the TMEM86 family.</text>
</comment>
<organism evidence="8 9">
    <name type="scientific">Isoptericola luteus</name>
    <dbReference type="NCBI Taxonomy" id="2879484"/>
    <lineage>
        <taxon>Bacteria</taxon>
        <taxon>Bacillati</taxon>
        <taxon>Actinomycetota</taxon>
        <taxon>Actinomycetes</taxon>
        <taxon>Micrococcales</taxon>
        <taxon>Promicromonosporaceae</taxon>
        <taxon>Isoptericola</taxon>
    </lineage>
</organism>
<keyword evidence="5 7" id="KW-0472">Membrane</keyword>
<dbReference type="PANTHER" id="PTHR31885:SF6">
    <property type="entry name" value="GH04784P"/>
    <property type="match status" value="1"/>
</dbReference>
<evidence type="ECO:0000256" key="4">
    <source>
        <dbReference type="ARBA" id="ARBA00022989"/>
    </source>
</evidence>
<dbReference type="InterPro" id="IPR012506">
    <property type="entry name" value="TMEM86B-like"/>
</dbReference>
<evidence type="ECO:0000256" key="1">
    <source>
        <dbReference type="ARBA" id="ARBA00004141"/>
    </source>
</evidence>
<keyword evidence="9" id="KW-1185">Reference proteome</keyword>
<feature type="compositionally biased region" description="Low complexity" evidence="6">
    <location>
        <begin position="16"/>
        <end position="26"/>
    </location>
</feature>
<gene>
    <name evidence="8" type="ORF">LEP48_11125</name>
</gene>
<accession>A0ABS7ZJE2</accession>
<feature type="compositionally biased region" description="Polar residues" evidence="6">
    <location>
        <begin position="263"/>
        <end position="275"/>
    </location>
</feature>
<feature type="transmembrane region" description="Helical" evidence="7">
    <location>
        <begin position="225"/>
        <end position="243"/>
    </location>
</feature>
<dbReference type="EMBL" id="JAIXCQ010000007">
    <property type="protein sequence ID" value="MCA5893900.1"/>
    <property type="molecule type" value="Genomic_DNA"/>
</dbReference>
<evidence type="ECO:0000256" key="2">
    <source>
        <dbReference type="ARBA" id="ARBA00007375"/>
    </source>
</evidence>
<name>A0ABS7ZJE2_9MICO</name>
<keyword evidence="4 7" id="KW-1133">Transmembrane helix</keyword>
<feature type="region of interest" description="Disordered" evidence="6">
    <location>
        <begin position="1"/>
        <end position="30"/>
    </location>
</feature>
<comment type="caution">
    <text evidence="8">The sequence shown here is derived from an EMBL/GenBank/DDBJ whole genome shotgun (WGS) entry which is preliminary data.</text>
</comment>
<evidence type="ECO:0000313" key="8">
    <source>
        <dbReference type="EMBL" id="MCA5893900.1"/>
    </source>
</evidence>
<dbReference type="Proteomes" id="UP001319870">
    <property type="component" value="Unassembled WGS sequence"/>
</dbReference>
<feature type="transmembrane region" description="Helical" evidence="7">
    <location>
        <begin position="172"/>
        <end position="191"/>
    </location>
</feature>
<evidence type="ECO:0000313" key="9">
    <source>
        <dbReference type="Proteomes" id="UP001319870"/>
    </source>
</evidence>
<dbReference type="PANTHER" id="PTHR31885">
    <property type="entry name" value="GH04784P"/>
    <property type="match status" value="1"/>
</dbReference>
<feature type="transmembrane region" description="Helical" evidence="7">
    <location>
        <begin position="116"/>
        <end position="135"/>
    </location>
</feature>
<evidence type="ECO:0000256" key="6">
    <source>
        <dbReference type="SAM" id="MobiDB-lite"/>
    </source>
</evidence>
<feature type="transmembrane region" description="Helical" evidence="7">
    <location>
        <begin position="89"/>
        <end position="110"/>
    </location>
</feature>
<feature type="transmembrane region" description="Helical" evidence="7">
    <location>
        <begin position="198"/>
        <end position="219"/>
    </location>
</feature>
<proteinExistence type="inferred from homology"/>
<dbReference type="Pfam" id="PF07947">
    <property type="entry name" value="YhhN"/>
    <property type="match status" value="1"/>
</dbReference>
<feature type="region of interest" description="Disordered" evidence="6">
    <location>
        <begin position="250"/>
        <end position="275"/>
    </location>
</feature>
<reference evidence="8 9" key="1">
    <citation type="submission" date="2021-09" db="EMBL/GenBank/DDBJ databases">
        <title>Isoptericola luteus sp. nov., a novel bacterium isolated from Harbin, the capital city of Heilongjiang province.</title>
        <authorList>
            <person name="Li J."/>
        </authorList>
    </citation>
    <scope>NUCLEOTIDE SEQUENCE [LARGE SCALE GENOMIC DNA]</scope>
    <source>
        <strain evidence="8 9">NEAU-Y5</strain>
    </source>
</reference>
<evidence type="ECO:0000256" key="5">
    <source>
        <dbReference type="ARBA" id="ARBA00023136"/>
    </source>
</evidence>
<evidence type="ECO:0000256" key="3">
    <source>
        <dbReference type="ARBA" id="ARBA00022692"/>
    </source>
</evidence>
<protein>
    <submittedName>
        <fullName evidence="8">Lysoplasmalogenase</fullName>
    </submittedName>
</protein>
<comment type="subcellular location">
    <subcellularLocation>
        <location evidence="1">Membrane</location>
        <topology evidence="1">Multi-pass membrane protein</topology>
    </subcellularLocation>
</comment>
<feature type="transmembrane region" description="Helical" evidence="7">
    <location>
        <begin position="147"/>
        <end position="166"/>
    </location>
</feature>
<keyword evidence="3 7" id="KW-0812">Transmembrane</keyword>
<sequence length="275" mass="28432">MTDAVHPRGRAATDLSSSEPSAGAPPGDHRLLPTPWSRAAAVALALVTVLHLMGQLVDGPTLERTTQWFLMPLLAAVLWSATRAPRPRLVRLVLLALGFSWVGDTLPDLFDGDAAFLAMVGGFLVAQVVYAVAFWPHRGASLLRTPWVAVYAVAAVVLVGACAPGAPTVLLAAVVVYAVCLVTTAVLATGVHRLAGIGGVVFLVSDSLIGLGAFAEWYALPLSGFWVMLTYVVGQALLVAGVLSRGAAEPAGAAQEPRRTSHGAGSSSGTKPSRS</sequence>